<organism evidence="2 3">
    <name type="scientific">Stylosanthes scabra</name>
    <dbReference type="NCBI Taxonomy" id="79078"/>
    <lineage>
        <taxon>Eukaryota</taxon>
        <taxon>Viridiplantae</taxon>
        <taxon>Streptophyta</taxon>
        <taxon>Embryophyta</taxon>
        <taxon>Tracheophyta</taxon>
        <taxon>Spermatophyta</taxon>
        <taxon>Magnoliopsida</taxon>
        <taxon>eudicotyledons</taxon>
        <taxon>Gunneridae</taxon>
        <taxon>Pentapetalae</taxon>
        <taxon>rosids</taxon>
        <taxon>fabids</taxon>
        <taxon>Fabales</taxon>
        <taxon>Fabaceae</taxon>
        <taxon>Papilionoideae</taxon>
        <taxon>50 kb inversion clade</taxon>
        <taxon>dalbergioids sensu lato</taxon>
        <taxon>Dalbergieae</taxon>
        <taxon>Pterocarpus clade</taxon>
        <taxon>Stylosanthes</taxon>
    </lineage>
</organism>
<name>A0ABU6RNY2_9FABA</name>
<evidence type="ECO:0000256" key="1">
    <source>
        <dbReference type="SAM" id="MobiDB-lite"/>
    </source>
</evidence>
<sequence length="110" mass="13341">MPQAEEGHGEEQGEEHDYQHHQPEYDHQQEFQHEPQFQQPPLYEIPTYTDQHEKDLHSIEEQLQNMMWLQQCLENINKSQVEYMAELRTIKGSTIKLEKNRGRWPRKSNK</sequence>
<reference evidence="2 3" key="1">
    <citation type="journal article" date="2023" name="Plants (Basel)">
        <title>Bridging the Gap: Combining Genomics and Transcriptomics Approaches to Understand Stylosanthes scabra, an Orphan Legume from the Brazilian Caatinga.</title>
        <authorList>
            <person name="Ferreira-Neto J.R.C."/>
            <person name="da Silva M.D."/>
            <person name="Binneck E."/>
            <person name="de Melo N.F."/>
            <person name="da Silva R.H."/>
            <person name="de Melo A.L.T.M."/>
            <person name="Pandolfi V."/>
            <person name="Bustamante F.O."/>
            <person name="Brasileiro-Vidal A.C."/>
            <person name="Benko-Iseppon A.M."/>
        </authorList>
    </citation>
    <scope>NUCLEOTIDE SEQUENCE [LARGE SCALE GENOMIC DNA]</scope>
    <source>
        <tissue evidence="2">Leaves</tissue>
    </source>
</reference>
<protein>
    <submittedName>
        <fullName evidence="2">Uncharacterized protein</fullName>
    </submittedName>
</protein>
<dbReference type="EMBL" id="JASCZI010031027">
    <property type="protein sequence ID" value="MED6125712.1"/>
    <property type="molecule type" value="Genomic_DNA"/>
</dbReference>
<evidence type="ECO:0000313" key="3">
    <source>
        <dbReference type="Proteomes" id="UP001341840"/>
    </source>
</evidence>
<feature type="region of interest" description="Disordered" evidence="1">
    <location>
        <begin position="1"/>
        <end position="55"/>
    </location>
</feature>
<proteinExistence type="predicted"/>
<evidence type="ECO:0000313" key="2">
    <source>
        <dbReference type="EMBL" id="MED6125712.1"/>
    </source>
</evidence>
<accession>A0ABU6RNY2</accession>
<feature type="compositionally biased region" description="Basic and acidic residues" evidence="1">
    <location>
        <begin position="1"/>
        <end position="33"/>
    </location>
</feature>
<keyword evidence="3" id="KW-1185">Reference proteome</keyword>
<dbReference type="Proteomes" id="UP001341840">
    <property type="component" value="Unassembled WGS sequence"/>
</dbReference>
<comment type="caution">
    <text evidence="2">The sequence shown here is derived from an EMBL/GenBank/DDBJ whole genome shotgun (WGS) entry which is preliminary data.</text>
</comment>
<gene>
    <name evidence="2" type="ORF">PIB30_071230</name>
</gene>